<dbReference type="Pfam" id="PF00702">
    <property type="entry name" value="Hydrolase"/>
    <property type="match status" value="1"/>
</dbReference>
<comment type="caution">
    <text evidence="14">The sequence shown here is derived from an EMBL/GenBank/DDBJ whole genome shotgun (WGS) entry which is preliminary data.</text>
</comment>
<feature type="binding site" evidence="12">
    <location>
        <position position="178"/>
    </location>
    <ligand>
        <name>Mg(2+)</name>
        <dbReference type="ChEBI" id="CHEBI:18420"/>
    </ligand>
</feature>
<dbReference type="InterPro" id="IPR006439">
    <property type="entry name" value="HAD-SF_hydro_IA"/>
</dbReference>
<dbReference type="GO" id="GO:0005975">
    <property type="term" value="P:carbohydrate metabolic process"/>
    <property type="evidence" value="ECO:0007669"/>
    <property type="project" value="InterPro"/>
</dbReference>
<feature type="binding site" evidence="11">
    <location>
        <begin position="52"/>
        <end position="57"/>
    </location>
    <ligand>
        <name>substrate</name>
    </ligand>
</feature>
<gene>
    <name evidence="14" type="ORF">BLM47_02880</name>
</gene>
<dbReference type="InterPro" id="IPR010976">
    <property type="entry name" value="B-phosphoglucomutase_hydrolase"/>
</dbReference>
<evidence type="ECO:0000256" key="12">
    <source>
        <dbReference type="PIRSR" id="PIRSR610972-3"/>
    </source>
</evidence>
<dbReference type="PRINTS" id="PR00413">
    <property type="entry name" value="HADHALOGNASE"/>
</dbReference>
<dbReference type="AlphaFoldDB" id="A0A2A6E2E3"/>
<dbReference type="Gene3D" id="3.40.50.1000">
    <property type="entry name" value="HAD superfamily/HAD-like"/>
    <property type="match status" value="1"/>
</dbReference>
<dbReference type="InterPro" id="IPR051600">
    <property type="entry name" value="Beta-PGM-like"/>
</dbReference>
<feature type="binding site" evidence="11">
    <location>
        <begin position="17"/>
        <end position="19"/>
    </location>
    <ligand>
        <name>substrate</name>
    </ligand>
</feature>
<evidence type="ECO:0000313" key="14">
    <source>
        <dbReference type="EMBL" id="PDO11165.1"/>
    </source>
</evidence>
<comment type="cofactor">
    <cofactor evidence="12">
        <name>Mg(2+)</name>
        <dbReference type="ChEBI" id="CHEBI:18420"/>
    </cofactor>
    <text evidence="12">Binds 2 magnesium ions per subunit.</text>
</comment>
<evidence type="ECO:0000256" key="1">
    <source>
        <dbReference type="ARBA" id="ARBA00006171"/>
    </source>
</evidence>
<dbReference type="NCBIfam" id="TIGR01990">
    <property type="entry name" value="bPGM"/>
    <property type="match status" value="1"/>
</dbReference>
<feature type="binding site" evidence="12">
    <location>
        <position position="177"/>
    </location>
    <ligand>
        <name>Mg(2+)</name>
        <dbReference type="ChEBI" id="CHEBI:18420"/>
    </ligand>
</feature>
<evidence type="ECO:0000256" key="10">
    <source>
        <dbReference type="PIRSR" id="PIRSR610972-1"/>
    </source>
</evidence>
<dbReference type="EC" id="5.4.2.6" evidence="8"/>
<dbReference type="PANTHER" id="PTHR46193:SF18">
    <property type="entry name" value="HEXITOL PHOSPHATASE B"/>
    <property type="match status" value="1"/>
</dbReference>
<keyword evidence="4 12" id="KW-0460">Magnesium</keyword>
<dbReference type="PANTHER" id="PTHR46193">
    <property type="entry name" value="6-PHOSPHOGLUCONATE PHOSPHATASE"/>
    <property type="match status" value="1"/>
</dbReference>
<feature type="active site" description="Proton donor/acceptor" evidence="10">
    <location>
        <position position="19"/>
    </location>
</feature>
<sequence length="221" mass="23424">MSVLRELIRGVEGVVFDLDGVITDTAKYHYQAWKRLANHLGFDLTEEQNEQLKGISREASLERLLAIGGIRADDGQKAEYMRLKNEWYVALLSGMTPGDLLPGVIDWITGFKSRGVGVALASASRNARIVLDRLGVADLFDAVVDGNAGVAPKPAPDLFLLAARKLGVRPQACIVFEDAAAGVQAARAAGMKVVGVGRPDVLAGADAVIAGFVCAPPFSPV</sequence>
<evidence type="ECO:0000256" key="11">
    <source>
        <dbReference type="PIRSR" id="PIRSR610972-2"/>
    </source>
</evidence>
<keyword evidence="6" id="KW-0119">Carbohydrate metabolism</keyword>
<evidence type="ECO:0000256" key="8">
    <source>
        <dbReference type="ARBA" id="ARBA00044968"/>
    </source>
</evidence>
<dbReference type="GO" id="GO:0008801">
    <property type="term" value="F:beta-phosphoglucomutase activity"/>
    <property type="evidence" value="ECO:0007669"/>
    <property type="project" value="UniProtKB-EC"/>
</dbReference>
<dbReference type="GO" id="GO:0000287">
    <property type="term" value="F:magnesium ion binding"/>
    <property type="evidence" value="ECO:0007669"/>
    <property type="project" value="InterPro"/>
</dbReference>
<feature type="binding site" evidence="11">
    <location>
        <position position="60"/>
    </location>
    <ligand>
        <name>substrate</name>
    </ligand>
</feature>
<keyword evidence="2" id="KW-0597">Phosphoprotein</keyword>
<dbReference type="SUPFAM" id="SSF56784">
    <property type="entry name" value="HAD-like"/>
    <property type="match status" value="1"/>
</dbReference>
<organism evidence="14 15">
    <name type="scientific">Candidatus Reconcilbacillus cellulovorans</name>
    <dbReference type="NCBI Taxonomy" id="1906605"/>
    <lineage>
        <taxon>Bacteria</taxon>
        <taxon>Bacillati</taxon>
        <taxon>Bacillota</taxon>
        <taxon>Bacilli</taxon>
        <taxon>Bacillales</taxon>
        <taxon>Paenibacillaceae</taxon>
        <taxon>Candidatus Reconcilbacillus</taxon>
    </lineage>
</organism>
<feature type="binding site" evidence="11">
    <location>
        <position position="153"/>
    </location>
    <ligand>
        <name>substrate</name>
    </ligand>
</feature>
<comment type="catalytic activity">
    <reaction evidence="7">
        <text>beta-D-glucose 1-phosphate = beta-D-glucose 6-phosphate</text>
        <dbReference type="Rhea" id="RHEA:20113"/>
        <dbReference type="ChEBI" id="CHEBI:57684"/>
        <dbReference type="ChEBI" id="CHEBI:58247"/>
        <dbReference type="EC" id="5.4.2.6"/>
    </reaction>
</comment>
<feature type="binding site" evidence="11">
    <location>
        <begin position="122"/>
        <end position="126"/>
    </location>
    <ligand>
        <name>substrate</name>
    </ligand>
</feature>
<feature type="site" description="Important for catalytic activity and assists the phosphoryl transfer reaction to Asp8 by balancing charge and orienting the reacting groups" evidence="13">
    <location>
        <position position="122"/>
    </location>
</feature>
<evidence type="ECO:0000256" key="13">
    <source>
        <dbReference type="PIRSR" id="PIRSR610972-4"/>
    </source>
</evidence>
<dbReference type="SFLD" id="SFLDG01129">
    <property type="entry name" value="C1.5:_HAD__Beta-PGM__Phosphata"/>
    <property type="match status" value="1"/>
</dbReference>
<proteinExistence type="inferred from homology"/>
<dbReference type="InterPro" id="IPR010972">
    <property type="entry name" value="Beta-PGM"/>
</dbReference>
<dbReference type="SFLD" id="SFLDG01135">
    <property type="entry name" value="C1.5.6:_HAD__Beta-PGM__Phospha"/>
    <property type="match status" value="1"/>
</dbReference>
<dbReference type="SFLD" id="SFLDS00003">
    <property type="entry name" value="Haloacid_Dehalogenase"/>
    <property type="match status" value="1"/>
</dbReference>
<feature type="binding site" evidence="11">
    <location>
        <position position="84"/>
    </location>
    <ligand>
        <name>substrate</name>
    </ligand>
</feature>
<dbReference type="InterPro" id="IPR023214">
    <property type="entry name" value="HAD_sf"/>
</dbReference>
<evidence type="ECO:0000256" key="6">
    <source>
        <dbReference type="ARBA" id="ARBA00023277"/>
    </source>
</evidence>
<evidence type="ECO:0000256" key="7">
    <source>
        <dbReference type="ARBA" id="ARBA00044926"/>
    </source>
</evidence>
<feature type="binding site" evidence="12">
    <location>
        <position position="19"/>
    </location>
    <ligand>
        <name>Mg(2+)</name>
        <dbReference type="ChEBI" id="CHEBI:18420"/>
    </ligand>
</feature>
<keyword evidence="3 12" id="KW-0479">Metal-binding</keyword>
<dbReference type="InterPro" id="IPR036412">
    <property type="entry name" value="HAD-like_sf"/>
</dbReference>
<dbReference type="InterPro" id="IPR023198">
    <property type="entry name" value="PGP-like_dom2"/>
</dbReference>
<evidence type="ECO:0000256" key="4">
    <source>
        <dbReference type="ARBA" id="ARBA00022842"/>
    </source>
</evidence>
<feature type="binding site" evidence="11">
    <location>
        <position position="33"/>
    </location>
    <ligand>
        <name>substrate</name>
    </ligand>
</feature>
<dbReference type="Proteomes" id="UP000243688">
    <property type="component" value="Unassembled WGS sequence"/>
</dbReference>
<dbReference type="EMBL" id="MOXJ01000004">
    <property type="protein sequence ID" value="PDO11165.1"/>
    <property type="molecule type" value="Genomic_DNA"/>
</dbReference>
<dbReference type="CDD" id="cd02598">
    <property type="entry name" value="HAD_BPGM"/>
    <property type="match status" value="1"/>
</dbReference>
<protein>
    <recommendedName>
        <fullName evidence="9">Beta-phosphoglucomutase</fullName>
        <ecNumber evidence="8">5.4.2.6</ecNumber>
    </recommendedName>
</protein>
<feature type="site" description="Important for catalytic activity and assists the phosphoryl transfer reaction to Asp8 by balancing charge and orienting the reacting groups" evidence="13">
    <location>
        <position position="153"/>
    </location>
</feature>
<dbReference type="NCBIfam" id="TIGR01509">
    <property type="entry name" value="HAD-SF-IA-v3"/>
    <property type="match status" value="1"/>
</dbReference>
<evidence type="ECO:0000256" key="9">
    <source>
        <dbReference type="ARBA" id="ARBA00044991"/>
    </source>
</evidence>
<evidence type="ECO:0000313" key="15">
    <source>
        <dbReference type="Proteomes" id="UP000243688"/>
    </source>
</evidence>
<name>A0A2A6E2E3_9BACL</name>
<feature type="active site" description="Nucleophile" evidence="10">
    <location>
        <position position="17"/>
    </location>
</feature>
<evidence type="ECO:0000256" key="3">
    <source>
        <dbReference type="ARBA" id="ARBA00022723"/>
    </source>
</evidence>
<keyword evidence="5" id="KW-0413">Isomerase</keyword>
<reference evidence="14 15" key="1">
    <citation type="submission" date="2016-12" db="EMBL/GenBank/DDBJ databases">
        <title>Candidatus Reconcilibacillus cellulovorans genome.</title>
        <authorList>
            <person name="Kolinko S."/>
            <person name="Wu Y.-W."/>
            <person name="Tachea F."/>
            <person name="Denzel E."/>
            <person name="Hiras J."/>
            <person name="Baecker N."/>
            <person name="Chan L.J."/>
            <person name="Eichorst S.A."/>
            <person name="Frey D."/>
            <person name="Adams P.D."/>
            <person name="Pray T."/>
            <person name="Tanjore D."/>
            <person name="Petzold C.J."/>
            <person name="Gladden J.M."/>
            <person name="Simmons B.A."/>
            <person name="Singer S.W."/>
        </authorList>
    </citation>
    <scope>NUCLEOTIDE SEQUENCE [LARGE SCALE GENOMIC DNA]</scope>
    <source>
        <strain evidence="14">JTherm</strain>
    </source>
</reference>
<dbReference type="Gene3D" id="1.10.150.240">
    <property type="entry name" value="Putative phosphatase, domain 2"/>
    <property type="match status" value="1"/>
</dbReference>
<accession>A0A2A6E2E3</accession>
<feature type="binding site" evidence="12">
    <location>
        <position position="17"/>
    </location>
    <ligand>
        <name>Mg(2+)</name>
        <dbReference type="ChEBI" id="CHEBI:18420"/>
    </ligand>
</feature>
<dbReference type="NCBIfam" id="TIGR02009">
    <property type="entry name" value="PGMB-YQAB-SF"/>
    <property type="match status" value="1"/>
</dbReference>
<comment type="similarity">
    <text evidence="1">Belongs to the HAD-like hydrolase superfamily. CbbY/CbbZ/Gph/YieH family.</text>
</comment>
<evidence type="ECO:0000256" key="5">
    <source>
        <dbReference type="ARBA" id="ARBA00023235"/>
    </source>
</evidence>
<evidence type="ECO:0000256" key="2">
    <source>
        <dbReference type="ARBA" id="ARBA00022553"/>
    </source>
</evidence>